<dbReference type="PROSITE" id="PS50157">
    <property type="entry name" value="ZINC_FINGER_C2H2_2"/>
    <property type="match status" value="11"/>
</dbReference>
<dbReference type="VEuPathDB" id="VectorBase:MDOA000877"/>
<feature type="region of interest" description="Disordered" evidence="5">
    <location>
        <begin position="963"/>
        <end position="992"/>
    </location>
</feature>
<feature type="compositionally biased region" description="Polar residues" evidence="5">
    <location>
        <begin position="92"/>
        <end position="119"/>
    </location>
</feature>
<feature type="region of interest" description="Disordered" evidence="5">
    <location>
        <begin position="221"/>
        <end position="306"/>
    </location>
</feature>
<dbReference type="eggNOG" id="KOG1721">
    <property type="taxonomic scope" value="Eukaryota"/>
</dbReference>
<reference evidence="6" key="1">
    <citation type="submission" date="2020-05" db="UniProtKB">
        <authorList>
            <consortium name="EnsemblMetazoa"/>
        </authorList>
    </citation>
    <scope>IDENTIFICATION</scope>
    <source>
        <strain evidence="6">Aabys</strain>
    </source>
</reference>
<evidence type="ECO:0000256" key="2">
    <source>
        <dbReference type="ARBA" id="ARBA00022737"/>
    </source>
</evidence>
<dbReference type="PANTHER" id="PTHR24379:SF121">
    <property type="entry name" value="C2H2-TYPE DOMAIN-CONTAINING PROTEIN"/>
    <property type="match status" value="1"/>
</dbReference>
<keyword evidence="4" id="KW-0862">Zinc</keyword>
<dbReference type="SUPFAM" id="SSF57716">
    <property type="entry name" value="Glucocorticoid receptor-like (DNA-binding domain)"/>
    <property type="match status" value="1"/>
</dbReference>
<feature type="compositionally biased region" description="Basic residues" evidence="5">
    <location>
        <begin position="221"/>
        <end position="234"/>
    </location>
</feature>
<dbReference type="SMART" id="SM00868">
    <property type="entry name" value="zf-AD"/>
    <property type="match status" value="1"/>
</dbReference>
<feature type="region of interest" description="Disordered" evidence="5">
    <location>
        <begin position="1457"/>
        <end position="1490"/>
    </location>
</feature>
<feature type="compositionally biased region" description="Low complexity" evidence="5">
    <location>
        <begin position="255"/>
        <end position="275"/>
    </location>
</feature>
<evidence type="ECO:0000313" key="6">
    <source>
        <dbReference type="EnsemblMetazoa" id="MDOA000877-PB"/>
    </source>
</evidence>
<dbReference type="InterPro" id="IPR012934">
    <property type="entry name" value="Znf_AD"/>
</dbReference>
<evidence type="ECO:0000256" key="1">
    <source>
        <dbReference type="ARBA" id="ARBA00022723"/>
    </source>
</evidence>
<dbReference type="PANTHER" id="PTHR24379">
    <property type="entry name" value="KRAB AND ZINC FINGER DOMAIN-CONTAINING"/>
    <property type="match status" value="1"/>
</dbReference>
<dbReference type="GO" id="GO:0008270">
    <property type="term" value="F:zinc ion binding"/>
    <property type="evidence" value="ECO:0007669"/>
    <property type="project" value="UniProtKB-UniRule"/>
</dbReference>
<feature type="compositionally biased region" description="Polar residues" evidence="5">
    <location>
        <begin position="239"/>
        <end position="254"/>
    </location>
</feature>
<feature type="region of interest" description="Disordered" evidence="5">
    <location>
        <begin position="1159"/>
        <end position="1188"/>
    </location>
</feature>
<dbReference type="Pfam" id="PF00096">
    <property type="entry name" value="zf-C2H2"/>
    <property type="match status" value="4"/>
</dbReference>
<feature type="compositionally biased region" description="Polar residues" evidence="5">
    <location>
        <begin position="1641"/>
        <end position="1651"/>
    </location>
</feature>
<feature type="compositionally biased region" description="Basic and acidic residues" evidence="5">
    <location>
        <begin position="1657"/>
        <end position="1671"/>
    </location>
</feature>
<dbReference type="InterPro" id="IPR036236">
    <property type="entry name" value="Znf_C2H2_sf"/>
</dbReference>
<feature type="compositionally biased region" description="Basic and acidic residues" evidence="5">
    <location>
        <begin position="120"/>
        <end position="131"/>
    </location>
</feature>
<organism evidence="6">
    <name type="scientific">Musca domestica</name>
    <name type="common">House fly</name>
    <dbReference type="NCBI Taxonomy" id="7370"/>
    <lineage>
        <taxon>Eukaryota</taxon>
        <taxon>Metazoa</taxon>
        <taxon>Ecdysozoa</taxon>
        <taxon>Arthropoda</taxon>
        <taxon>Hexapoda</taxon>
        <taxon>Insecta</taxon>
        <taxon>Pterygota</taxon>
        <taxon>Neoptera</taxon>
        <taxon>Endopterygota</taxon>
        <taxon>Diptera</taxon>
        <taxon>Brachycera</taxon>
        <taxon>Muscomorpha</taxon>
        <taxon>Muscoidea</taxon>
        <taxon>Muscidae</taxon>
        <taxon>Musca</taxon>
    </lineage>
</organism>
<dbReference type="Pfam" id="PF07776">
    <property type="entry name" value="zf-AD"/>
    <property type="match status" value="1"/>
</dbReference>
<feature type="compositionally biased region" description="Low complexity" evidence="5">
    <location>
        <begin position="1472"/>
        <end position="1490"/>
    </location>
</feature>
<dbReference type="Pfam" id="PF12874">
    <property type="entry name" value="zf-met"/>
    <property type="match status" value="1"/>
</dbReference>
<feature type="compositionally biased region" description="Low complexity" evidence="5">
    <location>
        <begin position="1813"/>
        <end position="1835"/>
    </location>
</feature>
<feature type="region of interest" description="Disordered" evidence="5">
    <location>
        <begin position="1641"/>
        <end position="1762"/>
    </location>
</feature>
<feature type="compositionally biased region" description="Basic and acidic residues" evidence="5">
    <location>
        <begin position="1344"/>
        <end position="1353"/>
    </location>
</feature>
<feature type="region of interest" description="Disordered" evidence="5">
    <location>
        <begin position="1810"/>
        <end position="1835"/>
    </location>
</feature>
<protein>
    <recommendedName>
        <fullName evidence="7">Zinc finger protein hangover</fullName>
    </recommendedName>
</protein>
<keyword evidence="3" id="KW-0863">Zinc-finger</keyword>
<dbReference type="GO" id="GO:0005634">
    <property type="term" value="C:nucleus"/>
    <property type="evidence" value="ECO:0007669"/>
    <property type="project" value="InterPro"/>
</dbReference>
<dbReference type="SMART" id="SM00355">
    <property type="entry name" value="ZnF_C2H2"/>
    <property type="match status" value="17"/>
</dbReference>
<sequence length="1835" mass="203836">MSDERLQQQNQQRRHNCCRLCLAPDNECISILNSYAADKEPLASKIHSCVSIKISSTDNLSLRICHACISYLNSWQSFKNRCLSAQNKQRSWLDGSSSPQKTKSNAEQQSQHTTTAISDNHSEDQQQKDEQSLASSILEGISTLKKRKSLTVYVSQKHQQMVSQKDPTSQAKHSLQAQSPLPLLTTTSPKIKHPDHPAEVAAATITATAATAAAATVKPLLTKRRYTRHKHSSQRKVDTTNLHRSQFAQKQMHSTTTTTTSPLVASSHCSSGGSSKMKQTKYGSKKHGRQQQQQQQQSFVMPAAPPSSSLSIPTAVATAVTATVTSCSASNISATSATCSSTSPLASIASDVTSITSTVGLGLDVDCLIAGGTSAATSSSASASAACSSAVQQLRLFRRYSYNPLPAVQIKDEPMDAEDDYNNAKHNDESDEMVDPTMFLERTADEGEEPIMDSSSAYDYDNIRPPVDIAPLPAGTVIRMSTKEAACRACNLKFSTRANARRHEKNLHPHLFDTLEENDTTLNKQTAALNASLELQRAVAAAVAADACKLTSSGVITQQKYRHEVVTAFNNSCEVGYDYDNPEKYQHLLTDEKIVFLQQNDEFIRQYHAMTCRCCNRFYTTYKNFMAHMRKKYLTLPRNCCFNCLKLNDSKALFISHLKKRNCINLHRVLHSLMSKNANFAAAVSATVAAAPEKLRAKELLVNKMYECRLCPKTFRLKLEFRTHVYDEHADAQRKDINTTQCSFCGIDIEDPAERKRHYNNMDCIVTLRCVTCDTKHETQQKFMEHVQDKHMTNFGESTPFGLGNADNSPGKSSNVGGVGGASSTDESRNSFNVNLVNTSQPRAQYFSRMPQACPICGQQYNNYNNVLRHMESKHPDQLPQTYKCVKCGQGYPRLSNLREHMVSAHGADKARHTGFEYIVNADAVKAATDGGSSTGGNSHSQYTGRYDYVMKDLMSITNGGTLADDDGEFENSSKKMRFDGPGSNGGTPTNASPRECPICNAVFANNIGLSNHMRSHQSAANNSFSSNSKSLGGGNSLMHTTLSSGGTQAILKKSLEQAADRRFRRMRCRICQRRFSSKKSYRYHMLNDHQIRNVQFIKCKLCDAEFAYEKGLKVHMFKIHNTLLKDDMIIKQYECEICSIVYRTDVELQHHLANVHKKQGGAERTMSNDGDDYNMDESVGGTGGGGGADATAADLSGISTPVSVSGGAGGSGGDGSSGPLYWYQCKYCPSNFNTNKKLAIHINSHDEFDSNDYSCKDCGNVYSGRKSLWVHRYKKHPQIPEPSECVLCKKVFFDSQMLDHHIPTCNRKPITSANNETGGAGTQSSAAAIYKHKTGDDDEDDDDHSRDAHDTDAISTNLQATAGSMKIKLPEVACTICGARFTDQELFVKHIQMHEQELYTDNPLAAMFDTGPADPNQFYMDRVNDNGEYACDLCSKTFTQMTAFKVHRKWHFRGDNKQNDADHLSANQVHNNNNNSLPHSKSQQQNQLKSNNHPHLLGLQAVGLVPRHSINSSAPHALNRSQKRKRELKCQYCPSTFISNNNLRRHLFELHKNEIGNLPEPPRIECDPPNMCRKCNVKFESKAEWIEHKVGEARVMKPFGPFQWGCDLCGAYVSRKEKLINHLHNHMKEQVIVPVEYNESGQQKPQQHNNDNSEEQQNKESAQEIHEFKKIKLPGLQQKPMAQMEDDSRDSAKDQYENDEDGDGDTAQLSSQQPKPQSRPNANYSEVDEDDDDDDDEDDDDNDSDEFDDDDDASSTENRKPNNVVANAVVKSRFSCDLCQVYFDTQLELQKHVKMHFLNGPGSVTLTGIKTSKSSSSSNKSRSSSSDVLAVSSS</sequence>
<dbReference type="VEuPathDB" id="VectorBase:MDOMA2_008255"/>
<dbReference type="PROSITE" id="PS51915">
    <property type="entry name" value="ZAD"/>
    <property type="match status" value="1"/>
</dbReference>
<evidence type="ECO:0008006" key="7">
    <source>
        <dbReference type="Google" id="ProtNLM"/>
    </source>
</evidence>
<feature type="region of interest" description="Disordered" evidence="5">
    <location>
        <begin position="159"/>
        <end position="180"/>
    </location>
</feature>
<name>A0A1I8M3H7_MUSDO</name>
<keyword evidence="1" id="KW-0479">Metal-binding</keyword>
<evidence type="ECO:0000256" key="4">
    <source>
        <dbReference type="ARBA" id="ARBA00022833"/>
    </source>
</evidence>
<feature type="region of interest" description="Disordered" evidence="5">
    <location>
        <begin position="92"/>
        <end position="132"/>
    </location>
</feature>
<dbReference type="Gene3D" id="3.40.1800.20">
    <property type="match status" value="1"/>
</dbReference>
<dbReference type="VEuPathDB" id="VectorBase:MDOMA2_002135"/>
<proteinExistence type="predicted"/>
<keyword evidence="2" id="KW-0677">Repeat</keyword>
<dbReference type="EnsemblMetazoa" id="MDOA000877-RB">
    <property type="protein sequence ID" value="MDOA000877-PB"/>
    <property type="gene ID" value="MDOA000877"/>
</dbReference>
<accession>A0A1I8M3H7</accession>
<feature type="compositionally biased region" description="Polar residues" evidence="5">
    <location>
        <begin position="1708"/>
        <end position="1725"/>
    </location>
</feature>
<feature type="region of interest" description="Disordered" evidence="5">
    <location>
        <begin position="1334"/>
        <end position="1353"/>
    </location>
</feature>
<evidence type="ECO:0000256" key="5">
    <source>
        <dbReference type="SAM" id="MobiDB-lite"/>
    </source>
</evidence>
<dbReference type="Gene3D" id="3.30.160.60">
    <property type="entry name" value="Classic Zinc Finger"/>
    <property type="match status" value="6"/>
</dbReference>
<dbReference type="InterPro" id="IPR013087">
    <property type="entry name" value="Znf_C2H2_type"/>
</dbReference>
<feature type="compositionally biased region" description="Acidic residues" evidence="5">
    <location>
        <begin position="1727"/>
        <end position="1755"/>
    </location>
</feature>
<feature type="region of interest" description="Disordered" evidence="5">
    <location>
        <begin position="801"/>
        <end position="829"/>
    </location>
</feature>
<evidence type="ECO:0000256" key="3">
    <source>
        <dbReference type="ARBA" id="ARBA00022771"/>
    </source>
</evidence>
<dbReference type="SUPFAM" id="SSF57667">
    <property type="entry name" value="beta-beta-alpha zinc fingers"/>
    <property type="match status" value="4"/>
</dbReference>
<dbReference type="PROSITE" id="PS00028">
    <property type="entry name" value="ZINC_FINGER_C2H2_1"/>
    <property type="match status" value="15"/>
</dbReference>